<dbReference type="AlphaFoldDB" id="A0A8S3I0F8"/>
<organism evidence="2 3">
    <name type="scientific">Rotaria magnacalcarata</name>
    <dbReference type="NCBI Taxonomy" id="392030"/>
    <lineage>
        <taxon>Eukaryota</taxon>
        <taxon>Metazoa</taxon>
        <taxon>Spiralia</taxon>
        <taxon>Gnathifera</taxon>
        <taxon>Rotifera</taxon>
        <taxon>Eurotatoria</taxon>
        <taxon>Bdelloidea</taxon>
        <taxon>Philodinida</taxon>
        <taxon>Philodinidae</taxon>
        <taxon>Rotaria</taxon>
    </lineage>
</organism>
<evidence type="ECO:0000256" key="1">
    <source>
        <dbReference type="SAM" id="SignalP"/>
    </source>
</evidence>
<sequence length="76" mass="8476">TINGSCTILGLGINILVSCLFLKHFNSPAKPVTKPRIERLESGFSTYSRNPLTPDTYADWDPNYYPVKNSYGTSYA</sequence>
<gene>
    <name evidence="2" type="ORF">GIL414_LOCUS72458</name>
</gene>
<feature type="non-terminal residue" evidence="2">
    <location>
        <position position="1"/>
    </location>
</feature>
<feature type="signal peptide" evidence="1">
    <location>
        <begin position="1"/>
        <end position="19"/>
    </location>
</feature>
<accession>A0A8S3I0F8</accession>
<reference evidence="2" key="1">
    <citation type="submission" date="2021-02" db="EMBL/GenBank/DDBJ databases">
        <authorList>
            <person name="Nowell W R."/>
        </authorList>
    </citation>
    <scope>NUCLEOTIDE SEQUENCE</scope>
</reference>
<comment type="caution">
    <text evidence="2">The sequence shown here is derived from an EMBL/GenBank/DDBJ whole genome shotgun (WGS) entry which is preliminary data.</text>
</comment>
<evidence type="ECO:0000313" key="2">
    <source>
        <dbReference type="EMBL" id="CAF5189517.1"/>
    </source>
</evidence>
<dbReference type="EMBL" id="CAJOBJ010336430">
    <property type="protein sequence ID" value="CAF5189517.1"/>
    <property type="molecule type" value="Genomic_DNA"/>
</dbReference>
<protein>
    <submittedName>
        <fullName evidence="2">Uncharacterized protein</fullName>
    </submittedName>
</protein>
<proteinExistence type="predicted"/>
<feature type="chain" id="PRO_5035751806" evidence="1">
    <location>
        <begin position="20"/>
        <end position="76"/>
    </location>
</feature>
<name>A0A8S3I0F8_9BILA</name>
<keyword evidence="1" id="KW-0732">Signal</keyword>
<dbReference type="Proteomes" id="UP000681720">
    <property type="component" value="Unassembled WGS sequence"/>
</dbReference>
<evidence type="ECO:0000313" key="3">
    <source>
        <dbReference type="Proteomes" id="UP000681720"/>
    </source>
</evidence>